<evidence type="ECO:0000313" key="1">
    <source>
        <dbReference type="EMBL" id="PQJ31750.1"/>
    </source>
</evidence>
<sequence length="83" mass="9777">MRKNIDLDKTTLLKLKILAAFEDTSVKALIEKLVERFVKEKEHEQLQQLSKEEKEDLGLLALMQQSDRDEYVSRDEVMKVLDE</sequence>
<dbReference type="Proteomes" id="UP000239747">
    <property type="component" value="Unassembled WGS sequence"/>
</dbReference>
<reference evidence="1 2" key="1">
    <citation type="submission" date="2017-01" db="EMBL/GenBank/DDBJ databases">
        <title>Trade-off between light-utilization and light-protection in marine flavobacteria.</title>
        <authorList>
            <person name="Kumagai Y."/>
            <person name="Yoshizawa S."/>
            <person name="Kogure K."/>
            <person name="Iwasaki W."/>
        </authorList>
    </citation>
    <scope>NUCLEOTIDE SEQUENCE [LARGE SCALE GENOMIC DNA]</scope>
    <source>
        <strain evidence="1 2">KCTC 32109</strain>
    </source>
</reference>
<dbReference type="SUPFAM" id="SSF47598">
    <property type="entry name" value="Ribbon-helix-helix"/>
    <property type="match status" value="1"/>
</dbReference>
<protein>
    <recommendedName>
        <fullName evidence="3">CopG family transcriptional regulator</fullName>
    </recommendedName>
</protein>
<keyword evidence="2" id="KW-1185">Reference proteome</keyword>
<proteinExistence type="predicted"/>
<name>A0A2S7UAU4_9FLAO</name>
<comment type="caution">
    <text evidence="1">The sequence shown here is derived from an EMBL/GenBank/DDBJ whole genome shotgun (WGS) entry which is preliminary data.</text>
</comment>
<dbReference type="EMBL" id="MTPW01000001">
    <property type="protein sequence ID" value="PQJ31750.1"/>
    <property type="molecule type" value="Genomic_DNA"/>
</dbReference>
<evidence type="ECO:0000313" key="2">
    <source>
        <dbReference type="Proteomes" id="UP000239747"/>
    </source>
</evidence>
<dbReference type="AlphaFoldDB" id="A0A2S7UAU4"/>
<evidence type="ECO:0008006" key="3">
    <source>
        <dbReference type="Google" id="ProtNLM"/>
    </source>
</evidence>
<dbReference type="GO" id="GO:0006355">
    <property type="term" value="P:regulation of DNA-templated transcription"/>
    <property type="evidence" value="ECO:0007669"/>
    <property type="project" value="InterPro"/>
</dbReference>
<dbReference type="RefSeq" id="WP_105070862.1">
    <property type="nucleotide sequence ID" value="NZ_MTPW01000001.1"/>
</dbReference>
<organism evidence="1 2">
    <name type="scientific">Nonlabens arenilitoris</name>
    <dbReference type="NCBI Taxonomy" id="1217969"/>
    <lineage>
        <taxon>Bacteria</taxon>
        <taxon>Pseudomonadati</taxon>
        <taxon>Bacteroidota</taxon>
        <taxon>Flavobacteriia</taxon>
        <taxon>Flavobacteriales</taxon>
        <taxon>Flavobacteriaceae</taxon>
        <taxon>Nonlabens</taxon>
    </lineage>
</organism>
<accession>A0A2S7UAU4</accession>
<dbReference type="InterPro" id="IPR010985">
    <property type="entry name" value="Ribbon_hlx_hlx"/>
</dbReference>
<gene>
    <name evidence="1" type="ORF">BST92_07350</name>
</gene>